<reference evidence="14 15" key="1">
    <citation type="submission" date="2018-04" db="EMBL/GenBank/DDBJ databases">
        <authorList>
            <person name="Zhang X."/>
            <person name="Yuan J."/>
            <person name="Li F."/>
            <person name="Xiang J."/>
        </authorList>
    </citation>
    <scope>NUCLEOTIDE SEQUENCE [LARGE SCALE GENOMIC DNA]</scope>
    <source>
        <tissue evidence="14">Muscle</tissue>
    </source>
</reference>
<comment type="caution">
    <text evidence="8">Lacks conserved residue(s) required for the propagation of feature annotation.</text>
</comment>
<dbReference type="InterPro" id="IPR006026">
    <property type="entry name" value="Peptidase_Metallo"/>
</dbReference>
<dbReference type="PROSITE" id="PS51864">
    <property type="entry name" value="ASTACIN"/>
    <property type="match status" value="1"/>
</dbReference>
<dbReference type="CDD" id="cd04280">
    <property type="entry name" value="ZnMc_astacin_like"/>
    <property type="match status" value="1"/>
</dbReference>
<dbReference type="AlphaFoldDB" id="A0A423TTM6"/>
<dbReference type="GO" id="GO:0008270">
    <property type="term" value="F:zinc ion binding"/>
    <property type="evidence" value="ECO:0007669"/>
    <property type="project" value="UniProtKB-UniRule"/>
</dbReference>
<evidence type="ECO:0000259" key="12">
    <source>
        <dbReference type="PROSITE" id="PS01180"/>
    </source>
</evidence>
<dbReference type="SMART" id="SM00235">
    <property type="entry name" value="ZnMc"/>
    <property type="match status" value="1"/>
</dbReference>
<evidence type="ECO:0000313" key="15">
    <source>
        <dbReference type="Proteomes" id="UP000283509"/>
    </source>
</evidence>
<dbReference type="SUPFAM" id="SSF49854">
    <property type="entry name" value="Spermadhesin, CUB domain"/>
    <property type="match status" value="2"/>
</dbReference>
<comment type="cofactor">
    <cofactor evidence="9 10">
        <name>Zn(2+)</name>
        <dbReference type="ChEBI" id="CHEBI:29105"/>
    </cofactor>
    <text evidence="9 10">Binds 1 zinc ion per subunit.</text>
</comment>
<feature type="binding site" evidence="9">
    <location>
        <position position="146"/>
    </location>
    <ligand>
        <name>Zn(2+)</name>
        <dbReference type="ChEBI" id="CHEBI:29105"/>
        <note>catalytic</note>
    </ligand>
</feature>
<evidence type="ECO:0000256" key="11">
    <source>
        <dbReference type="SAM" id="MobiDB-lite"/>
    </source>
</evidence>
<evidence type="ECO:0000256" key="6">
    <source>
        <dbReference type="ARBA" id="ARBA00023049"/>
    </source>
</evidence>
<feature type="active site" evidence="9">
    <location>
        <position position="143"/>
    </location>
</feature>
<comment type="caution">
    <text evidence="14">The sequence shown here is derived from an EMBL/GenBank/DDBJ whole genome shotgun (WGS) entry which is preliminary data.</text>
</comment>
<dbReference type="SUPFAM" id="SSF55486">
    <property type="entry name" value="Metalloproteases ('zincins'), catalytic domain"/>
    <property type="match status" value="1"/>
</dbReference>
<dbReference type="PROSITE" id="PS01180">
    <property type="entry name" value="CUB"/>
    <property type="match status" value="2"/>
</dbReference>
<keyword evidence="3 9" id="KW-0479">Metal-binding</keyword>
<feature type="binding site" evidence="9">
    <location>
        <position position="142"/>
    </location>
    <ligand>
        <name>Zn(2+)</name>
        <dbReference type="ChEBI" id="CHEBI:29105"/>
        <note>catalytic</note>
    </ligand>
</feature>
<feature type="region of interest" description="Disordered" evidence="11">
    <location>
        <begin position="419"/>
        <end position="443"/>
    </location>
</feature>
<name>A0A423TTM6_PENVA</name>
<feature type="domain" description="Peptidase M12A" evidence="13">
    <location>
        <begin position="45"/>
        <end position="246"/>
    </location>
</feature>
<dbReference type="InterPro" id="IPR034035">
    <property type="entry name" value="Astacin-like_dom"/>
</dbReference>
<dbReference type="Pfam" id="PF01400">
    <property type="entry name" value="Astacin"/>
    <property type="match status" value="1"/>
</dbReference>
<dbReference type="InterPro" id="IPR000859">
    <property type="entry name" value="CUB_dom"/>
</dbReference>
<keyword evidence="7 9" id="KW-1015">Disulfide bond</keyword>
<feature type="disulfide bond" evidence="9">
    <location>
        <begin position="90"/>
        <end position="245"/>
    </location>
</feature>
<dbReference type="InterPro" id="IPR035914">
    <property type="entry name" value="Sperma_CUB_dom_sf"/>
</dbReference>
<keyword evidence="4 9" id="KW-0378">Hydrolase</keyword>
<dbReference type="InterPro" id="IPR001506">
    <property type="entry name" value="Peptidase_M12A"/>
</dbReference>
<dbReference type="Proteomes" id="UP000283509">
    <property type="component" value="Unassembled WGS sequence"/>
</dbReference>
<feature type="domain" description="CUB" evidence="12">
    <location>
        <begin position="548"/>
        <end position="664"/>
    </location>
</feature>
<sequence>MAFLSLRSQPRPFEETNPDRVEAGQLFDKDMLLTEAQWRDLALRKGLASQNYRWPESGDGFPHVPYRFADANVDQVAVKAGIAHWEQHTCLKFDLTTNENQPHLKFQKLSGCWSYVGYISQFSTGQDISIGQGCTSLGTVAHEIGHAIGFYHEQSRPDRDDSIHINEENIVDGRENNFAKKSDSLVDSQGIPYDYSSDMHYGGFGFSKNGRLTIATVDPRNQELIGRRDGLSHRDTHLANLMYGCIDKWKQACGMDSDPCQNGGYTGANCACVCPQGTSGSSCETLEEDYFASQRSDCSARITSPGTVTSPNYPSNYPYGVVCAKWVVAPECKLPRVTFTAFRLSDCWDKLEIRTSNRYDGDFYCGTSIAPGTSFTSTTNELILMFYTRTNYETGWSADVTFIDDPNCSPASDHQPLHYQPLNHQPLSHQPHNHPTHHQPLSHQLHHNPLQTVLYSLPAKDTDVFLFQDSPYMTTFKINSFKLQKKKLKKCVDFVGIQIPYNRTVKLCGARKGSIFVPNLNLEANFVTDNAVTDVGFNVSITWQKTQCHRVIELSDDSATGVIQSPGFPENYPKNSVCEWWIVAPEGKRVHLEFTKISIKDRKCLGAYIAVDKSGRASYMPEHSSLLCAGMKTSCLVSEGRTVNVAFAGGSRTSKGFSARYTVV</sequence>
<dbReference type="GO" id="GO:0006508">
    <property type="term" value="P:proteolysis"/>
    <property type="evidence" value="ECO:0007669"/>
    <property type="project" value="UniProtKB-KW"/>
</dbReference>
<feature type="domain" description="CUB" evidence="12">
    <location>
        <begin position="283"/>
        <end position="403"/>
    </location>
</feature>
<dbReference type="PANTHER" id="PTHR10127">
    <property type="entry name" value="DISCOIDIN, CUB, EGF, LAMININ , AND ZINC METALLOPROTEASE DOMAIN CONTAINING"/>
    <property type="match status" value="1"/>
</dbReference>
<dbReference type="Pfam" id="PF00431">
    <property type="entry name" value="CUB"/>
    <property type="match status" value="2"/>
</dbReference>
<evidence type="ECO:0000256" key="10">
    <source>
        <dbReference type="RuleBase" id="RU361183"/>
    </source>
</evidence>
<evidence type="ECO:0000256" key="5">
    <source>
        <dbReference type="ARBA" id="ARBA00022833"/>
    </source>
</evidence>
<dbReference type="GO" id="GO:0004222">
    <property type="term" value="F:metalloendopeptidase activity"/>
    <property type="evidence" value="ECO:0007669"/>
    <property type="project" value="UniProtKB-UniRule"/>
</dbReference>
<keyword evidence="6 9" id="KW-0482">Metalloprotease</keyword>
<evidence type="ECO:0000313" key="14">
    <source>
        <dbReference type="EMBL" id="ROT79818.1"/>
    </source>
</evidence>
<proteinExistence type="predicted"/>
<evidence type="ECO:0000256" key="8">
    <source>
        <dbReference type="PROSITE-ProRule" id="PRU00059"/>
    </source>
</evidence>
<dbReference type="PANTHER" id="PTHR10127:SF780">
    <property type="entry name" value="METALLOENDOPEPTIDASE"/>
    <property type="match status" value="1"/>
</dbReference>
<keyword evidence="5 9" id="KW-0862">Zinc</keyword>
<gene>
    <name evidence="14" type="ORF">C7M84_001442</name>
</gene>
<organism evidence="14 15">
    <name type="scientific">Penaeus vannamei</name>
    <name type="common">Whiteleg shrimp</name>
    <name type="synonym">Litopenaeus vannamei</name>
    <dbReference type="NCBI Taxonomy" id="6689"/>
    <lineage>
        <taxon>Eukaryota</taxon>
        <taxon>Metazoa</taxon>
        <taxon>Ecdysozoa</taxon>
        <taxon>Arthropoda</taxon>
        <taxon>Crustacea</taxon>
        <taxon>Multicrustacea</taxon>
        <taxon>Malacostraca</taxon>
        <taxon>Eumalacostraca</taxon>
        <taxon>Eucarida</taxon>
        <taxon>Decapoda</taxon>
        <taxon>Dendrobranchiata</taxon>
        <taxon>Penaeoidea</taxon>
        <taxon>Penaeidae</taxon>
        <taxon>Penaeus</taxon>
    </lineage>
</organism>
<dbReference type="PRINTS" id="PR00480">
    <property type="entry name" value="ASTACIN"/>
</dbReference>
<evidence type="ECO:0000256" key="3">
    <source>
        <dbReference type="ARBA" id="ARBA00022723"/>
    </source>
</evidence>
<dbReference type="Gene3D" id="2.60.120.290">
    <property type="entry name" value="Spermadhesin, CUB domain"/>
    <property type="match status" value="2"/>
</dbReference>
<dbReference type="EC" id="3.4.24.-" evidence="10"/>
<dbReference type="CDD" id="cd00041">
    <property type="entry name" value="CUB"/>
    <property type="match status" value="2"/>
</dbReference>
<feature type="disulfide bond" evidence="9">
    <location>
        <begin position="112"/>
        <end position="134"/>
    </location>
</feature>
<keyword evidence="2 9" id="KW-0645">Protease</keyword>
<protein>
    <recommendedName>
        <fullName evidence="10">Metalloendopeptidase</fullName>
        <ecNumber evidence="10">3.4.24.-</ecNumber>
    </recommendedName>
</protein>
<dbReference type="EMBL" id="QCYY01001185">
    <property type="protein sequence ID" value="ROT79818.1"/>
    <property type="molecule type" value="Genomic_DNA"/>
</dbReference>
<dbReference type="InterPro" id="IPR024079">
    <property type="entry name" value="MetalloPept_cat_dom_sf"/>
</dbReference>
<evidence type="ECO:0000256" key="4">
    <source>
        <dbReference type="ARBA" id="ARBA00022801"/>
    </source>
</evidence>
<evidence type="ECO:0000256" key="9">
    <source>
        <dbReference type="PROSITE-ProRule" id="PRU01211"/>
    </source>
</evidence>
<evidence type="ECO:0000256" key="7">
    <source>
        <dbReference type="ARBA" id="ARBA00023157"/>
    </source>
</evidence>
<dbReference type="OrthoDB" id="6350541at2759"/>
<accession>A0A423TTM6</accession>
<evidence type="ECO:0000256" key="2">
    <source>
        <dbReference type="ARBA" id="ARBA00022670"/>
    </source>
</evidence>
<keyword evidence="1" id="KW-0245">EGF-like domain</keyword>
<evidence type="ECO:0000256" key="1">
    <source>
        <dbReference type="ARBA" id="ARBA00022536"/>
    </source>
</evidence>
<feature type="binding site" evidence="9">
    <location>
        <position position="152"/>
    </location>
    <ligand>
        <name>Zn(2+)</name>
        <dbReference type="ChEBI" id="CHEBI:29105"/>
        <note>catalytic</note>
    </ligand>
</feature>
<evidence type="ECO:0000259" key="13">
    <source>
        <dbReference type="PROSITE" id="PS51864"/>
    </source>
</evidence>
<dbReference type="SMART" id="SM00042">
    <property type="entry name" value="CUB"/>
    <property type="match status" value="2"/>
</dbReference>
<dbReference type="Gene3D" id="3.40.390.10">
    <property type="entry name" value="Collagenase (Catalytic Domain)"/>
    <property type="match status" value="1"/>
</dbReference>
<keyword evidence="15" id="KW-1185">Reference proteome</keyword>
<reference evidence="14 15" key="2">
    <citation type="submission" date="2019-01" db="EMBL/GenBank/DDBJ databases">
        <title>The decoding of complex shrimp genome reveals the adaptation for benthos swimmer, frequently molting mechanism and breeding impact on genome.</title>
        <authorList>
            <person name="Sun Y."/>
            <person name="Gao Y."/>
            <person name="Yu Y."/>
        </authorList>
    </citation>
    <scope>NUCLEOTIDE SEQUENCE [LARGE SCALE GENOMIC DNA]</scope>
    <source>
        <tissue evidence="14">Muscle</tissue>
    </source>
</reference>